<proteinExistence type="predicted"/>
<dbReference type="InterPro" id="IPR009078">
    <property type="entry name" value="Ferritin-like_SF"/>
</dbReference>
<name>A0ABU5QJZ9_9BACT</name>
<dbReference type="RefSeq" id="WP_323247735.1">
    <property type="nucleotide sequence ID" value="NZ_JAYFUL010000007.1"/>
</dbReference>
<dbReference type="Proteomes" id="UP001304671">
    <property type="component" value="Unassembled WGS sequence"/>
</dbReference>
<dbReference type="EMBL" id="JAYFUL010000007">
    <property type="protein sequence ID" value="MEA5257387.1"/>
    <property type="molecule type" value="Genomic_DNA"/>
</dbReference>
<comment type="caution">
    <text evidence="1">The sequence shown here is derived from an EMBL/GenBank/DDBJ whole genome shotgun (WGS) entry which is preliminary data.</text>
</comment>
<evidence type="ECO:0000313" key="2">
    <source>
        <dbReference type="Proteomes" id="UP001304671"/>
    </source>
</evidence>
<sequence>MKLQEIFRNIIATDSLHARFLNTLSLMENTGARKISASEDKSKVSYIVLKHAAEEARHAFYLKKQIQKVGKISDFPTYEKPYLIAPFASYTYLHTLDIQVCRYLKQTLKLSGNDLKYAAYLLVTYAIEVRADELYPVYQELLEEVSSKVNMKSIIVEEEGHLAEMINQLKEFSPAWEMHAKVACDIEKTLFEQWIISIGTELGVN</sequence>
<dbReference type="SUPFAM" id="SSF47240">
    <property type="entry name" value="Ferritin-like"/>
    <property type="match status" value="1"/>
</dbReference>
<organism evidence="1 2">
    <name type="scientific">Arcicella aquatica</name>
    <dbReference type="NCBI Taxonomy" id="217141"/>
    <lineage>
        <taxon>Bacteria</taxon>
        <taxon>Pseudomonadati</taxon>
        <taxon>Bacteroidota</taxon>
        <taxon>Cytophagia</taxon>
        <taxon>Cytophagales</taxon>
        <taxon>Flectobacillaceae</taxon>
        <taxon>Arcicella</taxon>
    </lineage>
</organism>
<accession>A0ABU5QJZ9</accession>
<keyword evidence="2" id="KW-1185">Reference proteome</keyword>
<evidence type="ECO:0008006" key="3">
    <source>
        <dbReference type="Google" id="ProtNLM"/>
    </source>
</evidence>
<gene>
    <name evidence="1" type="ORF">VB264_06305</name>
</gene>
<evidence type="ECO:0000313" key="1">
    <source>
        <dbReference type="EMBL" id="MEA5257387.1"/>
    </source>
</evidence>
<reference evidence="1 2" key="1">
    <citation type="submission" date="2023-12" db="EMBL/GenBank/DDBJ databases">
        <title>Novel species of the genus Arcicella isolated from rivers.</title>
        <authorList>
            <person name="Lu H."/>
        </authorList>
    </citation>
    <scope>NUCLEOTIDE SEQUENCE [LARGE SCALE GENOMIC DNA]</scope>
    <source>
        <strain evidence="1 2">LMG 21963</strain>
    </source>
</reference>
<protein>
    <recommendedName>
        <fullName evidence="3">Rubrerythrin</fullName>
    </recommendedName>
</protein>